<dbReference type="PANTHER" id="PTHR43244:SF1">
    <property type="entry name" value="5,10-METHYLENETETRAHYDROMETHANOPTERIN REDUCTASE"/>
    <property type="match status" value="1"/>
</dbReference>
<evidence type="ECO:0000313" key="3">
    <source>
        <dbReference type="EMBL" id="RJF76371.1"/>
    </source>
</evidence>
<sequence>MTSMPTGGNLPRLSVRLHGGLTARECVELAEVAEAAGFASLWFAENAFARGILPSAAACAMATRRIGIGAGVFNPFSRHPTLMAMEVAALDELSGGRTMLGIGAGIASAVRKIGLDPDKPAPALRDTIIILRKLFAGDTVDHAGARFSAQGVKLEHPTRADLPILVAGRGEITSKMSGELADGVIISNMCSLPFASRTAERVNAARSATGRSGSAHAVQYMPCSVDANEQRALSAAKVAVADMLTSFWRMGERVASARDAILSEGTVTAEEYESAVQMLQAGGSPELLDARIARAFVLCGTPEACLARASDYAAGGVTELALTFSGPTQTAQMRLLGDALRRAEN</sequence>
<dbReference type="Pfam" id="PF00296">
    <property type="entry name" value="Bac_luciferase"/>
    <property type="match status" value="1"/>
</dbReference>
<protein>
    <submittedName>
        <fullName evidence="3">LLM class flavin-dependent oxidoreductase</fullName>
    </submittedName>
</protein>
<dbReference type="Gene3D" id="3.20.20.30">
    <property type="entry name" value="Luciferase-like domain"/>
    <property type="match status" value="1"/>
</dbReference>
<evidence type="ECO:0000313" key="4">
    <source>
        <dbReference type="Proteomes" id="UP000285523"/>
    </source>
</evidence>
<keyword evidence="1" id="KW-0560">Oxidoreductase</keyword>
<dbReference type="EMBL" id="QYYD01000005">
    <property type="protein sequence ID" value="RJF76371.1"/>
    <property type="molecule type" value="Genomic_DNA"/>
</dbReference>
<dbReference type="InterPro" id="IPR036661">
    <property type="entry name" value="Luciferase-like_sf"/>
</dbReference>
<dbReference type="InterPro" id="IPR011251">
    <property type="entry name" value="Luciferase-like_dom"/>
</dbReference>
<name>A0A418VK07_RHOPL</name>
<gene>
    <name evidence="3" type="ORF">D4Q52_07115</name>
</gene>
<comment type="caution">
    <text evidence="3">The sequence shown here is derived from an EMBL/GenBank/DDBJ whole genome shotgun (WGS) entry which is preliminary data.</text>
</comment>
<dbReference type="GO" id="GO:0016705">
    <property type="term" value="F:oxidoreductase activity, acting on paired donors, with incorporation or reduction of molecular oxygen"/>
    <property type="evidence" value="ECO:0007669"/>
    <property type="project" value="InterPro"/>
</dbReference>
<dbReference type="SUPFAM" id="SSF51679">
    <property type="entry name" value="Bacterial luciferase-like"/>
    <property type="match status" value="1"/>
</dbReference>
<reference evidence="3 4" key="1">
    <citation type="submission" date="2018-09" db="EMBL/GenBank/DDBJ databases">
        <title>Draft genome sequence of Rhodopseudomonas palustris 2.1.18.</title>
        <authorList>
            <person name="Robertson S.L."/>
            <person name="Meyer T.E."/>
            <person name="Kyndt J.A."/>
        </authorList>
    </citation>
    <scope>NUCLEOTIDE SEQUENCE [LARGE SCALE GENOMIC DNA]</scope>
    <source>
        <strain evidence="3 4">2.1.18</strain>
    </source>
</reference>
<dbReference type="OrthoDB" id="9804736at2"/>
<proteinExistence type="predicted"/>
<dbReference type="CDD" id="cd01097">
    <property type="entry name" value="Tetrahydromethanopterin_reductase"/>
    <property type="match status" value="1"/>
</dbReference>
<dbReference type="InterPro" id="IPR050564">
    <property type="entry name" value="F420-G6PD/mer"/>
</dbReference>
<feature type="domain" description="Luciferase-like" evidence="2">
    <location>
        <begin position="13"/>
        <end position="318"/>
    </location>
</feature>
<accession>A0A418VK07</accession>
<dbReference type="AlphaFoldDB" id="A0A418VK07"/>
<dbReference type="Proteomes" id="UP000285523">
    <property type="component" value="Unassembled WGS sequence"/>
</dbReference>
<organism evidence="3 4">
    <name type="scientific">Rhodopseudomonas palustris</name>
    <dbReference type="NCBI Taxonomy" id="1076"/>
    <lineage>
        <taxon>Bacteria</taxon>
        <taxon>Pseudomonadati</taxon>
        <taxon>Pseudomonadota</taxon>
        <taxon>Alphaproteobacteria</taxon>
        <taxon>Hyphomicrobiales</taxon>
        <taxon>Nitrobacteraceae</taxon>
        <taxon>Rhodopseudomonas</taxon>
    </lineage>
</organism>
<evidence type="ECO:0000256" key="1">
    <source>
        <dbReference type="ARBA" id="ARBA00023002"/>
    </source>
</evidence>
<dbReference type="PANTHER" id="PTHR43244">
    <property type="match status" value="1"/>
</dbReference>
<evidence type="ECO:0000259" key="2">
    <source>
        <dbReference type="Pfam" id="PF00296"/>
    </source>
</evidence>